<sequence length="82" mass="9465">MLRFGLYLFGRELGEFLLADFEFESVFKKSLVGADEVLRRLTGYLTPRHLRDETLCRLTMELAARSDDHAARRKDKGNEQSG</sequence>
<proteinExistence type="predicted"/>
<evidence type="ECO:0000313" key="1">
    <source>
        <dbReference type="EMBL" id="GAH43863.1"/>
    </source>
</evidence>
<accession>X1HEY4</accession>
<dbReference type="AlphaFoldDB" id="X1HEY4"/>
<gene>
    <name evidence="1" type="ORF">S03H2_14406</name>
</gene>
<protein>
    <submittedName>
        <fullName evidence="1">Uncharacterized protein</fullName>
    </submittedName>
</protein>
<comment type="caution">
    <text evidence="1">The sequence shown here is derived from an EMBL/GenBank/DDBJ whole genome shotgun (WGS) entry which is preliminary data.</text>
</comment>
<organism evidence="1">
    <name type="scientific">marine sediment metagenome</name>
    <dbReference type="NCBI Taxonomy" id="412755"/>
    <lineage>
        <taxon>unclassified sequences</taxon>
        <taxon>metagenomes</taxon>
        <taxon>ecological metagenomes</taxon>
    </lineage>
</organism>
<name>X1HEY4_9ZZZZ</name>
<reference evidence="1" key="1">
    <citation type="journal article" date="2014" name="Front. Microbiol.">
        <title>High frequency of phylogenetically diverse reductive dehalogenase-homologous genes in deep subseafloor sedimentary metagenomes.</title>
        <authorList>
            <person name="Kawai M."/>
            <person name="Futagami T."/>
            <person name="Toyoda A."/>
            <person name="Takaki Y."/>
            <person name="Nishi S."/>
            <person name="Hori S."/>
            <person name="Arai W."/>
            <person name="Tsubouchi T."/>
            <person name="Morono Y."/>
            <person name="Uchiyama I."/>
            <person name="Ito T."/>
            <person name="Fujiyama A."/>
            <person name="Inagaki F."/>
            <person name="Takami H."/>
        </authorList>
    </citation>
    <scope>NUCLEOTIDE SEQUENCE</scope>
    <source>
        <strain evidence="1">Expedition CK06-06</strain>
    </source>
</reference>
<dbReference type="EMBL" id="BARU01007310">
    <property type="protein sequence ID" value="GAH43863.1"/>
    <property type="molecule type" value="Genomic_DNA"/>
</dbReference>